<dbReference type="InterPro" id="IPR009071">
    <property type="entry name" value="HMG_box_dom"/>
</dbReference>
<dbReference type="PANTHER" id="PTHR10270:SF161">
    <property type="entry name" value="SEX-DETERMINING REGION Y PROTEIN"/>
    <property type="match status" value="1"/>
</dbReference>
<feature type="compositionally biased region" description="Polar residues" evidence="4">
    <location>
        <begin position="7"/>
        <end position="20"/>
    </location>
</feature>
<dbReference type="OrthoDB" id="6247875at2759"/>
<dbReference type="GO" id="GO:0030154">
    <property type="term" value="P:cell differentiation"/>
    <property type="evidence" value="ECO:0007669"/>
    <property type="project" value="TreeGrafter"/>
</dbReference>
<keyword evidence="1 3" id="KW-0238">DNA-binding</keyword>
<feature type="domain" description="HMG box" evidence="5">
    <location>
        <begin position="21"/>
        <end position="90"/>
    </location>
</feature>
<gene>
    <name evidence="6" type="ORF">BOTBODRAFT_99971</name>
</gene>
<protein>
    <recommendedName>
        <fullName evidence="5">HMG box domain-containing protein</fullName>
    </recommendedName>
</protein>
<dbReference type="PANTHER" id="PTHR10270">
    <property type="entry name" value="SOX TRANSCRIPTION FACTOR"/>
    <property type="match status" value="1"/>
</dbReference>
<dbReference type="AlphaFoldDB" id="A0A067NB51"/>
<evidence type="ECO:0000313" key="7">
    <source>
        <dbReference type="Proteomes" id="UP000027195"/>
    </source>
</evidence>
<dbReference type="STRING" id="930990.A0A067NB51"/>
<dbReference type="InParanoid" id="A0A067NB51"/>
<dbReference type="GO" id="GO:0000978">
    <property type="term" value="F:RNA polymerase II cis-regulatory region sequence-specific DNA binding"/>
    <property type="evidence" value="ECO:0007669"/>
    <property type="project" value="TreeGrafter"/>
</dbReference>
<dbReference type="InterPro" id="IPR036910">
    <property type="entry name" value="HMG_box_dom_sf"/>
</dbReference>
<accession>A0A067NB51</accession>
<dbReference type="Gene3D" id="1.10.30.10">
    <property type="entry name" value="High mobility group box domain"/>
    <property type="match status" value="1"/>
</dbReference>
<keyword evidence="7" id="KW-1185">Reference proteome</keyword>
<name>A0A067NB51_BOTB1</name>
<dbReference type="SUPFAM" id="SSF47095">
    <property type="entry name" value="HMG-box"/>
    <property type="match status" value="1"/>
</dbReference>
<evidence type="ECO:0000256" key="3">
    <source>
        <dbReference type="PROSITE-ProRule" id="PRU00267"/>
    </source>
</evidence>
<evidence type="ECO:0000256" key="4">
    <source>
        <dbReference type="SAM" id="MobiDB-lite"/>
    </source>
</evidence>
<dbReference type="HOGENOM" id="CLU_082854_6_3_1"/>
<organism evidence="6 7">
    <name type="scientific">Botryobasidium botryosum (strain FD-172 SS1)</name>
    <dbReference type="NCBI Taxonomy" id="930990"/>
    <lineage>
        <taxon>Eukaryota</taxon>
        <taxon>Fungi</taxon>
        <taxon>Dikarya</taxon>
        <taxon>Basidiomycota</taxon>
        <taxon>Agaricomycotina</taxon>
        <taxon>Agaricomycetes</taxon>
        <taxon>Cantharellales</taxon>
        <taxon>Botryobasidiaceae</taxon>
        <taxon>Botryobasidium</taxon>
    </lineage>
</organism>
<feature type="non-terminal residue" evidence="6">
    <location>
        <position position="99"/>
    </location>
</feature>
<evidence type="ECO:0000256" key="1">
    <source>
        <dbReference type="ARBA" id="ARBA00023125"/>
    </source>
</evidence>
<keyword evidence="3" id="KW-0539">Nucleus</keyword>
<dbReference type="InterPro" id="IPR050140">
    <property type="entry name" value="SRY-related_HMG-box_TF-like"/>
</dbReference>
<dbReference type="SMART" id="SM00398">
    <property type="entry name" value="HMG"/>
    <property type="match status" value="1"/>
</dbReference>
<evidence type="ECO:0000313" key="6">
    <source>
        <dbReference type="EMBL" id="KDQ21312.1"/>
    </source>
</evidence>
<dbReference type="Proteomes" id="UP000027195">
    <property type="component" value="Unassembled WGS sequence"/>
</dbReference>
<dbReference type="PROSITE" id="PS50118">
    <property type="entry name" value="HMG_BOX_2"/>
    <property type="match status" value="1"/>
</dbReference>
<dbReference type="EMBL" id="KL198016">
    <property type="protein sequence ID" value="KDQ21312.1"/>
    <property type="molecule type" value="Genomic_DNA"/>
</dbReference>
<sequence length="99" mass="11588">MAGPIRTSPSTSAARNANTQPPRPPNAWILYRSDKLRELNRDPGNRKPQAEISKIISQWWKQESDDVRGQYEKLSEKKKLEHQLQYPGYRFQPIKKVDK</sequence>
<reference evidence="7" key="1">
    <citation type="journal article" date="2014" name="Proc. Natl. Acad. Sci. U.S.A.">
        <title>Extensive sampling of basidiomycete genomes demonstrates inadequacy of the white-rot/brown-rot paradigm for wood decay fungi.</title>
        <authorList>
            <person name="Riley R."/>
            <person name="Salamov A.A."/>
            <person name="Brown D.W."/>
            <person name="Nagy L.G."/>
            <person name="Floudas D."/>
            <person name="Held B.W."/>
            <person name="Levasseur A."/>
            <person name="Lombard V."/>
            <person name="Morin E."/>
            <person name="Otillar R."/>
            <person name="Lindquist E.A."/>
            <person name="Sun H."/>
            <person name="LaButti K.M."/>
            <person name="Schmutz J."/>
            <person name="Jabbour D."/>
            <person name="Luo H."/>
            <person name="Baker S.E."/>
            <person name="Pisabarro A.G."/>
            <person name="Walton J.D."/>
            <person name="Blanchette R.A."/>
            <person name="Henrissat B."/>
            <person name="Martin F."/>
            <person name="Cullen D."/>
            <person name="Hibbett D.S."/>
            <person name="Grigoriev I.V."/>
        </authorList>
    </citation>
    <scope>NUCLEOTIDE SEQUENCE [LARGE SCALE GENOMIC DNA]</scope>
    <source>
        <strain evidence="7">FD-172 SS1</strain>
    </source>
</reference>
<feature type="region of interest" description="Disordered" evidence="4">
    <location>
        <begin position="1"/>
        <end position="28"/>
    </location>
</feature>
<keyword evidence="2" id="KW-0804">Transcription</keyword>
<dbReference type="GO" id="GO:0005634">
    <property type="term" value="C:nucleus"/>
    <property type="evidence" value="ECO:0007669"/>
    <property type="project" value="UniProtKB-UniRule"/>
</dbReference>
<proteinExistence type="predicted"/>
<evidence type="ECO:0000256" key="2">
    <source>
        <dbReference type="ARBA" id="ARBA00023163"/>
    </source>
</evidence>
<dbReference type="GO" id="GO:0001228">
    <property type="term" value="F:DNA-binding transcription activator activity, RNA polymerase II-specific"/>
    <property type="evidence" value="ECO:0007669"/>
    <property type="project" value="TreeGrafter"/>
</dbReference>
<dbReference type="Pfam" id="PF00505">
    <property type="entry name" value="HMG_box"/>
    <property type="match status" value="1"/>
</dbReference>
<evidence type="ECO:0000259" key="5">
    <source>
        <dbReference type="PROSITE" id="PS50118"/>
    </source>
</evidence>
<feature type="DNA-binding region" description="HMG box" evidence="3">
    <location>
        <begin position="21"/>
        <end position="90"/>
    </location>
</feature>
<dbReference type="CDD" id="cd01389">
    <property type="entry name" value="HMG-box_ROX1-like"/>
    <property type="match status" value="1"/>
</dbReference>